<gene>
    <name evidence="9" type="ORF">TD3509T_1661</name>
</gene>
<dbReference type="Gene3D" id="3.40.50.2300">
    <property type="match status" value="2"/>
</dbReference>
<keyword evidence="10" id="KW-1185">Reference proteome</keyword>
<protein>
    <submittedName>
        <fullName evidence="9">Outer membrane channel protein TolC family</fullName>
    </submittedName>
</protein>
<dbReference type="PANTHER" id="PTHR30026:SF20">
    <property type="entry name" value="OUTER MEMBRANE PROTEIN TOLC"/>
    <property type="match status" value="1"/>
</dbReference>
<evidence type="ECO:0000256" key="7">
    <source>
        <dbReference type="ARBA" id="ARBA00023237"/>
    </source>
</evidence>
<sequence length="776" mass="87524">MTKLKLFICFLLISMSSIAQKSISIAFLTDEHKENTHFNALKKKIKAVLGSDFEITFKTPLVNDFNLEKARLHYQNLSKNSTQLIIATGTTNTIFFHEEKNIKIPTIILGGVNKDLINIPTTQTTSKKNNVNFIVLPNSYSGDLNDFSSIYNFKKIGIIISDNKIKNLPIKKTLDSYFKDKTASYKLIPLVDNKIDISKLNDIDAIYFNDGYTFSDQETTQIAKEINIKKLPSFSSNGIKDVKLGILASNKPTNVFNQLFTKTALHTEAILNGTNPSQLPIFVDYNNQLTINYTTAKKINLQLRYSILGRANLIGSFIEKPSKNAYSLKKLMNKVIQNNLELQAEHKKIALTEQDIKTSKSNYLPDLTANVQGIYIDPKIAQYATGQNPEIEAKADVTLKQLLYAPDASTGIKINKKLNKAQKENYNAEEMDALLNIASAYFNALILKTNTNIQNKNLQLTKQNLEIAKQNFEIGTSGKADVLRFKSQLAQNTQNVIDASNQLKQMYLTINQLLNTTISDDIELTDADISKGIFKDYNYESLKNMMDSPELLPKLVDFFVKTAYKNAPELKSLLLNREAIDLNYKLNKNGRYLPTIALQGQYNVGLIKNGKGSKIPLGYPNLPNNTYNVALNVSIPIFGKNSRNIQQQTAFIQREQIDIQKLSLKQNLTRKVQEISLDLMGSIANIETSKISEKTAKESLDLTQNAYQNGSITIIQLIDSQNNYLQSKLGSATAKYQFLLTSIQLERIIGHFFLTHTQQENDLFFKNANQFIINKK</sequence>
<dbReference type="InterPro" id="IPR051906">
    <property type="entry name" value="TolC-like"/>
</dbReference>
<dbReference type="PANTHER" id="PTHR30026">
    <property type="entry name" value="OUTER MEMBRANE PROTEIN TOLC"/>
    <property type="match status" value="1"/>
</dbReference>
<evidence type="ECO:0000313" key="10">
    <source>
        <dbReference type="Proteomes" id="UP001497514"/>
    </source>
</evidence>
<name>A0ABM9NYJ4_9FLAO</name>
<keyword evidence="3" id="KW-0813">Transport</keyword>
<dbReference type="InterPro" id="IPR003423">
    <property type="entry name" value="OMP_efflux"/>
</dbReference>
<dbReference type="Proteomes" id="UP001497514">
    <property type="component" value="Chromosome"/>
</dbReference>
<dbReference type="Pfam" id="PF02321">
    <property type="entry name" value="OEP"/>
    <property type="match status" value="2"/>
</dbReference>
<keyword evidence="8" id="KW-0732">Signal</keyword>
<comment type="subcellular location">
    <subcellularLocation>
        <location evidence="1">Cell outer membrane</location>
    </subcellularLocation>
</comment>
<keyword evidence="4" id="KW-1134">Transmembrane beta strand</keyword>
<evidence type="ECO:0000256" key="1">
    <source>
        <dbReference type="ARBA" id="ARBA00004442"/>
    </source>
</evidence>
<evidence type="ECO:0000256" key="8">
    <source>
        <dbReference type="SAM" id="SignalP"/>
    </source>
</evidence>
<evidence type="ECO:0000256" key="4">
    <source>
        <dbReference type="ARBA" id="ARBA00022452"/>
    </source>
</evidence>
<keyword evidence="5" id="KW-0812">Transmembrane</keyword>
<proteinExistence type="inferred from homology"/>
<evidence type="ECO:0000256" key="5">
    <source>
        <dbReference type="ARBA" id="ARBA00022692"/>
    </source>
</evidence>
<feature type="signal peptide" evidence="8">
    <location>
        <begin position="1"/>
        <end position="21"/>
    </location>
</feature>
<keyword evidence="7" id="KW-0998">Cell outer membrane</keyword>
<dbReference type="EMBL" id="OZ038524">
    <property type="protein sequence ID" value="CAL2084147.1"/>
    <property type="molecule type" value="Genomic_DNA"/>
</dbReference>
<dbReference type="Gene3D" id="1.20.1600.10">
    <property type="entry name" value="Outer membrane efflux proteins (OEP)"/>
    <property type="match status" value="1"/>
</dbReference>
<dbReference type="SUPFAM" id="SSF56954">
    <property type="entry name" value="Outer membrane efflux proteins (OEP)"/>
    <property type="match status" value="1"/>
</dbReference>
<organism evidence="9 10">
    <name type="scientific">Tenacibaculum dicentrarchi</name>
    <dbReference type="NCBI Taxonomy" id="669041"/>
    <lineage>
        <taxon>Bacteria</taxon>
        <taxon>Pseudomonadati</taxon>
        <taxon>Bacteroidota</taxon>
        <taxon>Flavobacteriia</taxon>
        <taxon>Flavobacteriales</taxon>
        <taxon>Flavobacteriaceae</taxon>
        <taxon>Tenacibaculum</taxon>
    </lineage>
</organism>
<keyword evidence="6" id="KW-0472">Membrane</keyword>
<reference evidence="9 10" key="1">
    <citation type="submission" date="2024-05" db="EMBL/GenBank/DDBJ databases">
        <authorList>
            <person name="Duchaud E."/>
        </authorList>
    </citation>
    <scope>NUCLEOTIDE SEQUENCE [LARGE SCALE GENOMIC DNA]</scope>
    <source>
        <strain evidence="9">Ena-SAMPLE-TAB-13-05-2024-13:56:06:370-140309</strain>
    </source>
</reference>
<evidence type="ECO:0000256" key="2">
    <source>
        <dbReference type="ARBA" id="ARBA00007613"/>
    </source>
</evidence>
<comment type="similarity">
    <text evidence="2">Belongs to the outer membrane factor (OMF) (TC 1.B.17) family.</text>
</comment>
<accession>A0ABM9NYJ4</accession>
<dbReference type="RefSeq" id="WP_101902414.1">
    <property type="nucleotide sequence ID" value="NZ_OZ038524.1"/>
</dbReference>
<feature type="chain" id="PRO_5045587943" evidence="8">
    <location>
        <begin position="22"/>
        <end position="776"/>
    </location>
</feature>
<evidence type="ECO:0000256" key="6">
    <source>
        <dbReference type="ARBA" id="ARBA00023136"/>
    </source>
</evidence>
<evidence type="ECO:0000313" key="9">
    <source>
        <dbReference type="EMBL" id="CAL2084147.1"/>
    </source>
</evidence>
<evidence type="ECO:0000256" key="3">
    <source>
        <dbReference type="ARBA" id="ARBA00022448"/>
    </source>
</evidence>